<dbReference type="Gene3D" id="1.10.287.1120">
    <property type="entry name" value="Bipartite methylase S protein"/>
    <property type="match status" value="1"/>
</dbReference>
<keyword evidence="2" id="KW-0680">Restriction system</keyword>
<reference evidence="8 10" key="2">
    <citation type="journal article" date="2016" name="Front. Microbiol.">
        <title>Industrial Acetogenic Biocatalysts: A Comparative Metabolic and Genomic Analysis.</title>
        <authorList>
            <person name="Bengelsdorf F."/>
            <person name="Poehlein A."/>
            <person name="Sonja S."/>
            <person name="Erz C."/>
            <person name="Hummel T."/>
            <person name="Hoffmeister S."/>
            <person name="Daniel R."/>
            <person name="Durre P."/>
        </authorList>
    </citation>
    <scope>NUCLEOTIDE SEQUENCE [LARGE SCALE GENOMIC DNA]</scope>
    <source>
        <strain evidence="8 10">PTA-10522</strain>
    </source>
</reference>
<keyword evidence="5" id="KW-0175">Coiled coil</keyword>
<dbReference type="PATRIC" id="fig|1705578.3.peg.4419"/>
<feature type="domain" description="Type I restriction modification DNA specificity" evidence="6">
    <location>
        <begin position="83"/>
        <end position="241"/>
    </location>
</feature>
<feature type="coiled-coil region" evidence="5">
    <location>
        <begin position="507"/>
        <end position="541"/>
    </location>
</feature>
<dbReference type="Proteomes" id="UP000093694">
    <property type="component" value="Unassembled WGS sequence"/>
</dbReference>
<evidence type="ECO:0000256" key="3">
    <source>
        <dbReference type="ARBA" id="ARBA00023125"/>
    </source>
</evidence>
<evidence type="ECO:0000313" key="9">
    <source>
        <dbReference type="Proteomes" id="UP000077384"/>
    </source>
</evidence>
<comment type="subunit">
    <text evidence="4">The methyltransferase is composed of M and S polypeptides.</text>
</comment>
<dbReference type="PANTHER" id="PTHR43140:SF1">
    <property type="entry name" value="TYPE I RESTRICTION ENZYME ECOKI SPECIFICITY SUBUNIT"/>
    <property type="match status" value="1"/>
</dbReference>
<evidence type="ECO:0000256" key="4">
    <source>
        <dbReference type="ARBA" id="ARBA00038652"/>
    </source>
</evidence>
<dbReference type="Proteomes" id="UP000077384">
    <property type="component" value="Unassembled WGS sequence"/>
</dbReference>
<protein>
    <submittedName>
        <fullName evidence="7">Type-1 restriction enzyme EcoKI specificity protein</fullName>
    </submittedName>
</protein>
<evidence type="ECO:0000256" key="2">
    <source>
        <dbReference type="ARBA" id="ARBA00022747"/>
    </source>
</evidence>
<dbReference type="AlphaFoldDB" id="A0A162LAQ9"/>
<gene>
    <name evidence="7" type="primary">hsdS_2</name>
    <name evidence="8" type="synonym">hsdS_1</name>
    <name evidence="8" type="ORF">CLCOS_10540</name>
    <name evidence="7" type="ORF">WX73_04317</name>
</gene>
<keyword evidence="3" id="KW-0238">DNA-binding</keyword>
<comment type="caution">
    <text evidence="7">The sequence shown here is derived from an EMBL/GenBank/DDBJ whole genome shotgun (WGS) entry which is preliminary data.</text>
</comment>
<dbReference type="InterPro" id="IPR051212">
    <property type="entry name" value="Type-I_RE_S_subunit"/>
</dbReference>
<feature type="domain" description="Type I restriction modification DNA specificity" evidence="6">
    <location>
        <begin position="351"/>
        <end position="530"/>
    </location>
</feature>
<dbReference type="Gene3D" id="3.90.220.20">
    <property type="entry name" value="DNA methylase specificity domains"/>
    <property type="match status" value="2"/>
</dbReference>
<dbReference type="Pfam" id="PF01420">
    <property type="entry name" value="Methylase_S"/>
    <property type="match status" value="2"/>
</dbReference>
<evidence type="ECO:0000256" key="1">
    <source>
        <dbReference type="ARBA" id="ARBA00010923"/>
    </source>
</evidence>
<dbReference type="InterPro" id="IPR044946">
    <property type="entry name" value="Restrct_endonuc_typeI_TRD_sf"/>
</dbReference>
<dbReference type="GO" id="GO:0003677">
    <property type="term" value="F:DNA binding"/>
    <property type="evidence" value="ECO:0007669"/>
    <property type="project" value="UniProtKB-KW"/>
</dbReference>
<accession>A0A162LAQ9</accession>
<reference evidence="7 9" key="1">
    <citation type="journal article" date="2015" name="Biotechnol. Bioeng.">
        <title>Genome sequence and phenotypic characterization of Caulobacter segnis.</title>
        <authorList>
            <person name="Patel S."/>
            <person name="Fletcher B."/>
            <person name="Scott D.C."/>
            <person name="Ely B."/>
        </authorList>
    </citation>
    <scope>NUCLEOTIDE SEQUENCE [LARGE SCALE GENOMIC DNA]</scope>
    <source>
        <strain evidence="7 9">PS02</strain>
    </source>
</reference>
<evidence type="ECO:0000313" key="8">
    <source>
        <dbReference type="EMBL" id="OBR96341.1"/>
    </source>
</evidence>
<keyword evidence="10" id="KW-1185">Reference proteome</keyword>
<evidence type="ECO:0000313" key="7">
    <source>
        <dbReference type="EMBL" id="OAA93552.1"/>
    </source>
</evidence>
<organism evidence="7 9">
    <name type="scientific">Clostridium coskatii</name>
    <dbReference type="NCBI Taxonomy" id="1705578"/>
    <lineage>
        <taxon>Bacteria</taxon>
        <taxon>Bacillati</taxon>
        <taxon>Bacillota</taxon>
        <taxon>Clostridia</taxon>
        <taxon>Eubacteriales</taxon>
        <taxon>Clostridiaceae</taxon>
        <taxon>Clostridium</taxon>
    </lineage>
</organism>
<dbReference type="RefSeq" id="WP_063600908.1">
    <property type="nucleotide sequence ID" value="NZ_LITQ01000012.1"/>
</dbReference>
<evidence type="ECO:0000313" key="10">
    <source>
        <dbReference type="Proteomes" id="UP000093694"/>
    </source>
</evidence>
<name>A0A162LAQ9_9CLOT</name>
<dbReference type="PANTHER" id="PTHR43140">
    <property type="entry name" value="TYPE-1 RESTRICTION ENZYME ECOKI SPECIFICITY PROTEIN"/>
    <property type="match status" value="1"/>
</dbReference>
<comment type="similarity">
    <text evidence="1">Belongs to the type-I restriction system S methylase family.</text>
</comment>
<dbReference type="GO" id="GO:0009307">
    <property type="term" value="P:DNA restriction-modification system"/>
    <property type="evidence" value="ECO:0007669"/>
    <property type="project" value="UniProtKB-KW"/>
</dbReference>
<dbReference type="InterPro" id="IPR000055">
    <property type="entry name" value="Restrct_endonuc_typeI_TRD"/>
</dbReference>
<dbReference type="CDD" id="cd17517">
    <property type="entry name" value="RMtype1_S_EcoKI_StySPI-TRD2-CR2_like"/>
    <property type="match status" value="1"/>
</dbReference>
<dbReference type="EMBL" id="LITQ01000012">
    <property type="protein sequence ID" value="OAA93552.1"/>
    <property type="molecule type" value="Genomic_DNA"/>
</dbReference>
<evidence type="ECO:0000256" key="5">
    <source>
        <dbReference type="SAM" id="Coils"/>
    </source>
</evidence>
<sequence>MEMLLEQFKIIFDRPEKVKRLRDLILQLAVRGKLVEQDENDEPASVLLERIKEEREKLIKEGKIKKSKPLPEISEDEKPYELPRGWEWVRLGKLIRITSGKNLTKSKMNEEGNIPVYGGNGVTGYHDNFNVKEETIVIGRVGFYCGSIHLTEKKAWVTDNAFITEYPQNYIYREFLIWLLKGTNLKEEENATAQPVISGRKIYPIVIGIPPLNEQKRIVEKVDLLMDFCDNLEKELQRKIKYNSLSSKSVFNSISSCNSLDELEETLRFIIDNFKELTLGDNGVKELKSAVLQLAVQGKLVPQNPKDEPASVLLKKIKEEKERLIREGKIKKEKPLSEIREEEKKCELPIGWSYVRFAELIESMNNGIYKHESFFNPLGVICLRMYNIFEGSIVLKDLVRIMLTEEELNIYKLIKGDLLLNRVNSRELVGKTAVIDEYTEDMIYESKNIRIRLMEKSILPIYLNYYLQSDGVRNIFSGDAKKTCGQASINQQQIRNLVVELPPLSEQKRIVEKVDSLMALCDELEKRIEESKKYSEKLMEALLKNEFM</sequence>
<dbReference type="CDD" id="cd17266">
    <property type="entry name" value="RMtype1_S_Sau1132ORF3780P-TRD2-CR2_like"/>
    <property type="match status" value="1"/>
</dbReference>
<proteinExistence type="inferred from homology"/>
<evidence type="ECO:0000259" key="6">
    <source>
        <dbReference type="Pfam" id="PF01420"/>
    </source>
</evidence>
<dbReference type="EMBL" id="LROR01000034">
    <property type="protein sequence ID" value="OBR96341.1"/>
    <property type="molecule type" value="Genomic_DNA"/>
</dbReference>
<dbReference type="SUPFAM" id="SSF116734">
    <property type="entry name" value="DNA methylase specificity domain"/>
    <property type="match status" value="2"/>
</dbReference>